<keyword evidence="3" id="KW-1185">Reference proteome</keyword>
<feature type="transmembrane region" description="Helical" evidence="1">
    <location>
        <begin position="66"/>
        <end position="84"/>
    </location>
</feature>
<keyword evidence="1" id="KW-0812">Transmembrane</keyword>
<keyword evidence="1" id="KW-1133">Transmembrane helix</keyword>
<evidence type="ECO:0000313" key="3">
    <source>
        <dbReference type="Proteomes" id="UP001160519"/>
    </source>
</evidence>
<name>A0AA43TLQ5_9GAMM</name>
<dbReference type="AlphaFoldDB" id="A0AA43TLQ5"/>
<dbReference type="EMBL" id="JAQSDF010000028">
    <property type="protein sequence ID" value="MDI1231382.1"/>
    <property type="molecule type" value="Genomic_DNA"/>
</dbReference>
<keyword evidence="1" id="KW-0472">Membrane</keyword>
<proteinExistence type="predicted"/>
<protein>
    <submittedName>
        <fullName evidence="2">DUF58 domain-containing protein</fullName>
    </submittedName>
</protein>
<comment type="caution">
    <text evidence="2">The sequence shown here is derived from an EMBL/GenBank/DDBJ whole genome shotgun (WGS) entry which is preliminary data.</text>
</comment>
<feature type="transmembrane region" description="Helical" evidence="1">
    <location>
        <begin position="43"/>
        <end position="60"/>
    </location>
</feature>
<dbReference type="Proteomes" id="UP001160519">
    <property type="component" value="Unassembled WGS sequence"/>
</dbReference>
<organism evidence="2 3">
    <name type="scientific">Candidatus Methylobacter titanis</name>
    <dbReference type="NCBI Taxonomy" id="3053457"/>
    <lineage>
        <taxon>Bacteria</taxon>
        <taxon>Pseudomonadati</taxon>
        <taxon>Pseudomonadota</taxon>
        <taxon>Gammaproteobacteria</taxon>
        <taxon>Methylococcales</taxon>
        <taxon>Methylococcaceae</taxon>
        <taxon>Methylobacter</taxon>
    </lineage>
</organism>
<gene>
    <name evidence="2" type="ORF">PSU93_09560</name>
</gene>
<dbReference type="PANTHER" id="PTHR34351:SF1">
    <property type="entry name" value="SLR1927 PROTEIN"/>
    <property type="match status" value="1"/>
</dbReference>
<reference evidence="2" key="1">
    <citation type="submission" date="2023-01" db="EMBL/GenBank/DDBJ databases">
        <title>Biogeochemical cycle of methane in antarctic sediments.</title>
        <authorList>
            <person name="Roldan D.M."/>
            <person name="Menes R.J."/>
        </authorList>
    </citation>
    <scope>NUCLEOTIDE SEQUENCE [LARGE SCALE GENOMIC DNA]</scope>
    <source>
        <strain evidence="2">K-2018 MAG008</strain>
    </source>
</reference>
<evidence type="ECO:0000313" key="2">
    <source>
        <dbReference type="EMBL" id="MDI1231382.1"/>
    </source>
</evidence>
<sequence>MDNNQLTVKQRFKLSRFFRGEPPFNGPVELNQRRVFILPTQRGLGMVFTIVLLLLIAFIYNNNLVYLLGFFLVSIFFVTILHTFKALAGLVVQAGFVQPVFAGEAAGFTVTLTNPGNQPRLALTVTLENEQTFILDAYASKTLTLQAATQKRGWQLIDTVTFSSCYPLGAFRAWSPLRFDCKVLVYPKPSTMSLPFPVGGGQQPSGQHQIERSGRDDFNGIRAYQFGDSLRQIHWKAYAKGQGLFSKQYASDAGSLELWLDYQNTPGGNVEERLSQLCRWVIEAENAGVRYGLQLPGKKIAPDCGMNHYAACLKLLALF</sequence>
<accession>A0AA43TLQ5</accession>
<dbReference type="PANTHER" id="PTHR34351">
    <property type="entry name" value="SLR1927 PROTEIN-RELATED"/>
    <property type="match status" value="1"/>
</dbReference>
<evidence type="ECO:0000256" key="1">
    <source>
        <dbReference type="SAM" id="Phobius"/>
    </source>
</evidence>